<keyword evidence="7 8" id="KW-0998">Cell outer membrane</keyword>
<dbReference type="InterPro" id="IPR012910">
    <property type="entry name" value="Plug_dom"/>
</dbReference>
<evidence type="ECO:0000313" key="14">
    <source>
        <dbReference type="Proteomes" id="UP000221024"/>
    </source>
</evidence>
<keyword evidence="4 8" id="KW-0812">Transmembrane</keyword>
<dbReference type="NCBIfam" id="TIGR04057">
    <property type="entry name" value="SusC_RagA_signa"/>
    <property type="match status" value="1"/>
</dbReference>
<evidence type="ECO:0000256" key="2">
    <source>
        <dbReference type="ARBA" id="ARBA00022448"/>
    </source>
</evidence>
<comment type="caution">
    <text evidence="13">The sequence shown here is derived from an EMBL/GenBank/DDBJ whole genome shotgun (WGS) entry which is preliminary data.</text>
</comment>
<dbReference type="InterPro" id="IPR000531">
    <property type="entry name" value="Beta-barrel_TonB"/>
</dbReference>
<dbReference type="Gene3D" id="2.170.130.10">
    <property type="entry name" value="TonB-dependent receptor, plug domain"/>
    <property type="match status" value="1"/>
</dbReference>
<dbReference type="GO" id="GO:0009279">
    <property type="term" value="C:cell outer membrane"/>
    <property type="evidence" value="ECO:0007669"/>
    <property type="project" value="UniProtKB-SubCell"/>
</dbReference>
<dbReference type="Pfam" id="PF07715">
    <property type="entry name" value="Plug"/>
    <property type="match status" value="1"/>
</dbReference>
<dbReference type="Proteomes" id="UP000221024">
    <property type="component" value="Unassembled WGS sequence"/>
</dbReference>
<proteinExistence type="inferred from homology"/>
<evidence type="ECO:0000259" key="11">
    <source>
        <dbReference type="Pfam" id="PF00593"/>
    </source>
</evidence>
<dbReference type="Gene3D" id="2.60.40.1120">
    <property type="entry name" value="Carboxypeptidase-like, regulatory domain"/>
    <property type="match status" value="1"/>
</dbReference>
<dbReference type="InterPro" id="IPR037066">
    <property type="entry name" value="Plug_dom_sf"/>
</dbReference>
<feature type="chain" id="PRO_5013608263" evidence="10">
    <location>
        <begin position="36"/>
        <end position="994"/>
    </location>
</feature>
<dbReference type="InterPro" id="IPR039426">
    <property type="entry name" value="TonB-dep_rcpt-like"/>
</dbReference>
<evidence type="ECO:0000256" key="3">
    <source>
        <dbReference type="ARBA" id="ARBA00022452"/>
    </source>
</evidence>
<dbReference type="InterPro" id="IPR008969">
    <property type="entry name" value="CarboxyPept-like_regulatory"/>
</dbReference>
<comment type="similarity">
    <text evidence="8 9">Belongs to the TonB-dependent receptor family.</text>
</comment>
<dbReference type="NCBIfam" id="TIGR04056">
    <property type="entry name" value="OMP_RagA_SusC"/>
    <property type="match status" value="1"/>
</dbReference>
<dbReference type="PROSITE" id="PS52016">
    <property type="entry name" value="TONB_DEPENDENT_REC_3"/>
    <property type="match status" value="1"/>
</dbReference>
<evidence type="ECO:0000256" key="5">
    <source>
        <dbReference type="ARBA" id="ARBA00023077"/>
    </source>
</evidence>
<keyword evidence="5 9" id="KW-0798">TonB box</keyword>
<keyword evidence="6 8" id="KW-0472">Membrane</keyword>
<evidence type="ECO:0000256" key="4">
    <source>
        <dbReference type="ARBA" id="ARBA00022692"/>
    </source>
</evidence>
<evidence type="ECO:0000256" key="6">
    <source>
        <dbReference type="ARBA" id="ARBA00023136"/>
    </source>
</evidence>
<dbReference type="SUPFAM" id="SSF56935">
    <property type="entry name" value="Porins"/>
    <property type="match status" value="1"/>
</dbReference>
<dbReference type="InterPro" id="IPR036942">
    <property type="entry name" value="Beta-barrel_TonB_sf"/>
</dbReference>
<evidence type="ECO:0000256" key="10">
    <source>
        <dbReference type="SAM" id="SignalP"/>
    </source>
</evidence>
<dbReference type="Gene3D" id="2.40.170.20">
    <property type="entry name" value="TonB-dependent receptor, beta-barrel domain"/>
    <property type="match status" value="1"/>
</dbReference>
<evidence type="ECO:0000256" key="1">
    <source>
        <dbReference type="ARBA" id="ARBA00004571"/>
    </source>
</evidence>
<dbReference type="InterPro" id="IPR023996">
    <property type="entry name" value="TonB-dep_OMP_SusC/RagA"/>
</dbReference>
<keyword evidence="10" id="KW-0732">Signal</keyword>
<feature type="signal peptide" evidence="10">
    <location>
        <begin position="1"/>
        <end position="35"/>
    </location>
</feature>
<dbReference type="AlphaFoldDB" id="A0A2H3NPW3"/>
<keyword evidence="2 8" id="KW-0813">Transport</keyword>
<dbReference type="FunFam" id="2.170.130.10:FF:000008">
    <property type="entry name" value="SusC/RagA family TonB-linked outer membrane protein"/>
    <property type="match status" value="1"/>
</dbReference>
<evidence type="ECO:0000313" key="13">
    <source>
        <dbReference type="EMBL" id="PEN07623.1"/>
    </source>
</evidence>
<evidence type="ECO:0000256" key="9">
    <source>
        <dbReference type="RuleBase" id="RU003357"/>
    </source>
</evidence>
<reference evidence="13 14" key="1">
    <citation type="submission" date="2017-10" db="EMBL/GenBank/DDBJ databases">
        <title>Draft genome of Longimonas halophila.</title>
        <authorList>
            <person name="Goh K.M."/>
            <person name="Shamsir M.S."/>
            <person name="Lim S.W."/>
        </authorList>
    </citation>
    <scope>NUCLEOTIDE SEQUENCE [LARGE SCALE GENOMIC DNA]</scope>
    <source>
        <strain evidence="13 14">KCTC 42399</strain>
    </source>
</reference>
<dbReference type="SUPFAM" id="SSF49464">
    <property type="entry name" value="Carboxypeptidase regulatory domain-like"/>
    <property type="match status" value="1"/>
</dbReference>
<dbReference type="Pfam" id="PF00593">
    <property type="entry name" value="TonB_dep_Rec_b-barrel"/>
    <property type="match status" value="1"/>
</dbReference>
<name>A0A2H3NPW3_9BACT</name>
<dbReference type="EMBL" id="PDEP01000005">
    <property type="protein sequence ID" value="PEN07623.1"/>
    <property type="molecule type" value="Genomic_DNA"/>
</dbReference>
<keyword evidence="3 8" id="KW-1134">Transmembrane beta strand</keyword>
<feature type="domain" description="TonB-dependent receptor plug" evidence="12">
    <location>
        <begin position="131"/>
        <end position="246"/>
    </location>
</feature>
<comment type="subcellular location">
    <subcellularLocation>
        <location evidence="1 8">Cell outer membrane</location>
        <topology evidence="1 8">Multi-pass membrane protein</topology>
    </subcellularLocation>
</comment>
<evidence type="ECO:0000256" key="7">
    <source>
        <dbReference type="ARBA" id="ARBA00023237"/>
    </source>
</evidence>
<dbReference type="OrthoDB" id="9768177at2"/>
<dbReference type="InterPro" id="IPR023997">
    <property type="entry name" value="TonB-dep_OMP_SusC/RagA_CS"/>
</dbReference>
<keyword evidence="14" id="KW-1185">Reference proteome</keyword>
<organism evidence="13 14">
    <name type="scientific">Longimonas halophila</name>
    <dbReference type="NCBI Taxonomy" id="1469170"/>
    <lineage>
        <taxon>Bacteria</taxon>
        <taxon>Pseudomonadati</taxon>
        <taxon>Rhodothermota</taxon>
        <taxon>Rhodothermia</taxon>
        <taxon>Rhodothermales</taxon>
        <taxon>Salisaetaceae</taxon>
        <taxon>Longimonas</taxon>
    </lineage>
</organism>
<feature type="domain" description="TonB-dependent receptor-like beta-barrel" evidence="11">
    <location>
        <begin position="434"/>
        <end position="958"/>
    </location>
</feature>
<evidence type="ECO:0000256" key="8">
    <source>
        <dbReference type="PROSITE-ProRule" id="PRU01360"/>
    </source>
</evidence>
<gene>
    <name evidence="13" type="ORF">CRI93_06480</name>
</gene>
<evidence type="ECO:0000259" key="12">
    <source>
        <dbReference type="Pfam" id="PF07715"/>
    </source>
</evidence>
<accession>A0A2H3NPW3</accession>
<protein>
    <submittedName>
        <fullName evidence="13">SusC/RagA family TonB-linked outer membrane protein</fullName>
    </submittedName>
</protein>
<sequence>MFNNTNGLMRRRCYPYLRSVVMIACLFLWVGTASAQDSQEITGTVTDASNGEPLPGANVTVVGEPIGTATNVDGEYALDVPSSAEMLRFSFIGYEAQEVPIEGRTTIDVALTSDASSLDEVVVIGYGTQEERDVTGAVESVRTEDFNQAPVVSPENLISGKVAGVQISSGDGSPGGGNLVRIRGENSFSAGNDPLYVIDGVPIDNGGNRAQRNPLNFLNPNDIASMTVLKDASATAIYGSRGANGVILIETKQAGEDEGRITYDGSVSTSVINDRVSMMGAEEYRNVVRNDGPSQAINQLGRTSTDWQDLVERQSFGQEHSVSFARGYEDSDFRLSLGYLDQEGTLQGSSTERISLSFNYNQQFLDDALSITANLRGSQTQDQFEPGGMVGNAASFNPTVPVRDFDSPYGGFFEWGESLAEKNPLAQLVLAENEGQARRSLGNVEAEYRIPFVEGLSARLNVGYDVQEGEQVFFAPTNLKEEADQGEDAGTVQRANFTRTNSLLDAYLTYDNEFEEIDSRFDITAGYSYQDFVSKFPEFTAFSLDNNIFGGSSTGPASESQTFVDVVPNRLISGFGRINYTFADRYLATFTVRRDGSSRFGPAEQWGTFPSAALGWRVNEEPFMDDVDFLSSLRLRLSWGITGNQEIGNFGFEPLYTPGDAQSQVQFGNSFITTLRPSAADEGLKWEEKTTYNAGINFGLFDERFSGSVEVYREDTDDLLRIIPVAAGANLRNRLLTNIGEVRNQGVETSLSLSIFRGGDFTWDANFNAAYNENEVLKVSNDDNFEGILTGGIAGATGNNVQILREGESLGTFFLYEQSYDENGDPIFTDPNDTEAYGELLNSRRPVGNASPDWVLGHTSQFAYQNFDASVSLRAHIGNDVYNNNASNFGHLGRLSDIVASNIHTSYNETGFTQPQYFSDIYLEDGSFLRLDNVSVGYTVRQIPGVNQLRVYGTASNLLTITGYDGPDPEVNGGIDNNLYPRSRSFTAGVNLQF</sequence>
<dbReference type="Pfam" id="PF13715">
    <property type="entry name" value="CarbopepD_reg_2"/>
    <property type="match status" value="1"/>
</dbReference>